<evidence type="ECO:0000256" key="5">
    <source>
        <dbReference type="ARBA" id="ARBA00022989"/>
    </source>
</evidence>
<dbReference type="AlphaFoldDB" id="A0A5C6ZLI8"/>
<feature type="transmembrane region" description="Helical" evidence="7">
    <location>
        <begin position="21"/>
        <end position="39"/>
    </location>
</feature>
<dbReference type="PANTHER" id="PTHR43731">
    <property type="entry name" value="RHOMBOID PROTEASE"/>
    <property type="match status" value="1"/>
</dbReference>
<evidence type="ECO:0000256" key="1">
    <source>
        <dbReference type="ARBA" id="ARBA00004141"/>
    </source>
</evidence>
<evidence type="ECO:0000256" key="3">
    <source>
        <dbReference type="ARBA" id="ARBA00022692"/>
    </source>
</evidence>
<comment type="similarity">
    <text evidence="2">Belongs to the peptidase S54 family.</text>
</comment>
<dbReference type="InterPro" id="IPR046483">
    <property type="entry name" value="DUF6576"/>
</dbReference>
<evidence type="ECO:0000313" key="11">
    <source>
        <dbReference type="Proteomes" id="UP000321578"/>
    </source>
</evidence>
<evidence type="ECO:0000259" key="8">
    <source>
        <dbReference type="Pfam" id="PF01694"/>
    </source>
</evidence>
<gene>
    <name evidence="10" type="ORF">ESY86_00655</name>
</gene>
<organism evidence="10 11">
    <name type="scientific">Subsaximicrobium wynnwilliamsii</name>
    <dbReference type="NCBI Taxonomy" id="291179"/>
    <lineage>
        <taxon>Bacteria</taxon>
        <taxon>Pseudomonadati</taxon>
        <taxon>Bacteroidota</taxon>
        <taxon>Flavobacteriia</taxon>
        <taxon>Flavobacteriales</taxon>
        <taxon>Flavobacteriaceae</taxon>
        <taxon>Subsaximicrobium</taxon>
    </lineage>
</organism>
<dbReference type="Pfam" id="PF20216">
    <property type="entry name" value="DUF6576"/>
    <property type="match status" value="1"/>
</dbReference>
<keyword evidence="4" id="KW-0378">Hydrolase</keyword>
<dbReference type="InterPro" id="IPR035952">
    <property type="entry name" value="Rhomboid-like_sf"/>
</dbReference>
<evidence type="ECO:0000313" key="10">
    <source>
        <dbReference type="EMBL" id="TXD91134.1"/>
    </source>
</evidence>
<keyword evidence="6 7" id="KW-0472">Membrane</keyword>
<dbReference type="Proteomes" id="UP000321578">
    <property type="component" value="Unassembled WGS sequence"/>
</dbReference>
<keyword evidence="11" id="KW-1185">Reference proteome</keyword>
<dbReference type="InterPro" id="IPR050925">
    <property type="entry name" value="Rhomboid_protease_S54"/>
</dbReference>
<evidence type="ECO:0000256" key="6">
    <source>
        <dbReference type="ARBA" id="ARBA00023136"/>
    </source>
</evidence>
<dbReference type="GO" id="GO:0006508">
    <property type="term" value="P:proteolysis"/>
    <property type="evidence" value="ECO:0007669"/>
    <property type="project" value="UniProtKB-KW"/>
</dbReference>
<evidence type="ECO:0000256" key="2">
    <source>
        <dbReference type="ARBA" id="ARBA00009045"/>
    </source>
</evidence>
<feature type="transmembrane region" description="Helical" evidence="7">
    <location>
        <begin position="165"/>
        <end position="185"/>
    </location>
</feature>
<reference evidence="10 11" key="1">
    <citation type="submission" date="2019-08" db="EMBL/GenBank/DDBJ databases">
        <title>Genomes of Subsaximicrobium wynnwilliamsii strains.</title>
        <authorList>
            <person name="Bowman J.P."/>
        </authorList>
    </citation>
    <scope>NUCLEOTIDE SEQUENCE [LARGE SCALE GENOMIC DNA]</scope>
    <source>
        <strain evidence="10 11">2-80-2</strain>
    </source>
</reference>
<dbReference type="GO" id="GO:0004252">
    <property type="term" value="F:serine-type endopeptidase activity"/>
    <property type="evidence" value="ECO:0007669"/>
    <property type="project" value="InterPro"/>
</dbReference>
<accession>A0A5C6ZLI8</accession>
<dbReference type="OrthoDB" id="680602at2"/>
<proteinExistence type="inferred from homology"/>
<feature type="domain" description="DUF6576" evidence="9">
    <location>
        <begin position="257"/>
        <end position="285"/>
    </location>
</feature>
<dbReference type="SUPFAM" id="SSF144091">
    <property type="entry name" value="Rhomboid-like"/>
    <property type="match status" value="1"/>
</dbReference>
<comment type="subcellular location">
    <subcellularLocation>
        <location evidence="1">Membrane</location>
        <topology evidence="1">Multi-pass membrane protein</topology>
    </subcellularLocation>
</comment>
<evidence type="ECO:0000256" key="7">
    <source>
        <dbReference type="SAM" id="Phobius"/>
    </source>
</evidence>
<sequence>MTSLNYDFKEKLKNLNVFEKIMIANVLLYLLGWLIQLILKLPRGYGLSWLELPRDFTDFIVKPWSLLTYGFTHYDFLHLLFNMLVLYFVSRSMVNMFPSKQSLNIYFMGILAGGFSYLLIYNVLPESMMATVGALVGASAGVNALLIFLCTYMPNQEARFFTIRIKLWHIGVAIVVFDIIGLFGVNQGGKVAHLGGSLLGYLYASNLLKGSDIGIGFGKLVDQVSNWFKPKSNLKTVHRTKKKPFAGHNKNEFNEFSHQKKIDIILDKISKSGYESLTKEEKEFLFKAGK</sequence>
<keyword evidence="10" id="KW-0645">Protease</keyword>
<keyword evidence="3 7" id="KW-0812">Transmembrane</keyword>
<dbReference type="Pfam" id="PF01694">
    <property type="entry name" value="Rhomboid"/>
    <property type="match status" value="1"/>
</dbReference>
<dbReference type="InterPro" id="IPR022764">
    <property type="entry name" value="Peptidase_S54_rhomboid_dom"/>
</dbReference>
<evidence type="ECO:0000259" key="9">
    <source>
        <dbReference type="Pfam" id="PF20216"/>
    </source>
</evidence>
<keyword evidence="5 7" id="KW-1133">Transmembrane helix</keyword>
<dbReference type="EMBL" id="VORO01000001">
    <property type="protein sequence ID" value="TXD91134.1"/>
    <property type="molecule type" value="Genomic_DNA"/>
</dbReference>
<feature type="transmembrane region" description="Helical" evidence="7">
    <location>
        <begin position="102"/>
        <end position="124"/>
    </location>
</feature>
<evidence type="ECO:0000256" key="4">
    <source>
        <dbReference type="ARBA" id="ARBA00022801"/>
    </source>
</evidence>
<protein>
    <submittedName>
        <fullName evidence="10">Rhomboid family intramembrane serine protease</fullName>
    </submittedName>
</protein>
<dbReference type="Gene3D" id="1.20.1540.10">
    <property type="entry name" value="Rhomboid-like"/>
    <property type="match status" value="1"/>
</dbReference>
<comment type="caution">
    <text evidence="10">The sequence shown here is derived from an EMBL/GenBank/DDBJ whole genome shotgun (WGS) entry which is preliminary data.</text>
</comment>
<dbReference type="PANTHER" id="PTHR43731:SF14">
    <property type="entry name" value="PRESENILIN-ASSOCIATED RHOMBOID-LIKE PROTEIN, MITOCHONDRIAL"/>
    <property type="match status" value="1"/>
</dbReference>
<feature type="transmembrane region" description="Helical" evidence="7">
    <location>
        <begin position="71"/>
        <end position="90"/>
    </location>
</feature>
<dbReference type="RefSeq" id="WP_147084596.1">
    <property type="nucleotide sequence ID" value="NZ_VORM01000003.1"/>
</dbReference>
<name>A0A5C6ZLI8_9FLAO</name>
<feature type="domain" description="Peptidase S54 rhomboid" evidence="8">
    <location>
        <begin position="63"/>
        <end position="207"/>
    </location>
</feature>
<dbReference type="GO" id="GO:0016020">
    <property type="term" value="C:membrane"/>
    <property type="evidence" value="ECO:0007669"/>
    <property type="project" value="UniProtKB-SubCell"/>
</dbReference>
<feature type="transmembrane region" description="Helical" evidence="7">
    <location>
        <begin position="130"/>
        <end position="153"/>
    </location>
</feature>